<evidence type="ECO:0000256" key="1">
    <source>
        <dbReference type="ARBA" id="ARBA00001913"/>
    </source>
</evidence>
<keyword evidence="3" id="KW-0106">Calcium</keyword>
<evidence type="ECO:0000313" key="6">
    <source>
        <dbReference type="Proteomes" id="UP000248790"/>
    </source>
</evidence>
<dbReference type="AlphaFoldDB" id="A0A327WVG1"/>
<gene>
    <name evidence="5" type="ORF">LX87_03469</name>
</gene>
<organism evidence="5 6">
    <name type="scientific">Larkinella arboricola</name>
    <dbReference type="NCBI Taxonomy" id="643671"/>
    <lineage>
        <taxon>Bacteria</taxon>
        <taxon>Pseudomonadati</taxon>
        <taxon>Bacteroidota</taxon>
        <taxon>Cytophagia</taxon>
        <taxon>Cytophagales</taxon>
        <taxon>Spirosomataceae</taxon>
        <taxon>Larkinella</taxon>
    </lineage>
</organism>
<protein>
    <recommendedName>
        <fullName evidence="7">Galactose mutarotase-like enzyme</fullName>
    </recommendedName>
</protein>
<sequence length="320" mass="36393">MIKYLSGLLLASSLIAATLVDIPQAQISNDSVKATLYLPDTENGYYRGTRFDWAGVIANLEYKGHTYFGKWFQQYDPYLHDAIIGPVEAFDPIGYDQAKPGELFVKIGVGSLQKIDNGPYKFVAPYKHVDSGKWSVQKKGDQVRFTHVLKDAAGYSYEYEKTVKLTKGKPELVLEHRLKNTGKQKIETAVYNHNFLVIDEQPSGPDFRVQFPFAIKPTDDLKDILASNTRELRFLRPLQNRESIYTLIEGYGPNASDYDIKVENTKTGAGVRIRADRPLSKLAFWSNPKNLSPEPFIAVNVEPGKEFTWKIMYEFYTLDK</sequence>
<keyword evidence="4" id="KW-0732">Signal</keyword>
<dbReference type="InterPro" id="IPR014718">
    <property type="entry name" value="GH-type_carb-bd"/>
</dbReference>
<comment type="caution">
    <text evidence="5">The sequence shown here is derived from an EMBL/GenBank/DDBJ whole genome shotgun (WGS) entry which is preliminary data.</text>
</comment>
<comment type="cofactor">
    <cofactor evidence="1">
        <name>Ca(2+)</name>
        <dbReference type="ChEBI" id="CHEBI:29108"/>
    </cofactor>
</comment>
<evidence type="ECO:0000256" key="2">
    <source>
        <dbReference type="ARBA" id="ARBA00011245"/>
    </source>
</evidence>
<dbReference type="Gene3D" id="2.70.98.10">
    <property type="match status" value="1"/>
</dbReference>
<keyword evidence="6" id="KW-1185">Reference proteome</keyword>
<dbReference type="Proteomes" id="UP000248790">
    <property type="component" value="Unassembled WGS sequence"/>
</dbReference>
<reference evidence="5 6" key="1">
    <citation type="submission" date="2018-06" db="EMBL/GenBank/DDBJ databases">
        <title>Genomic Encyclopedia of Archaeal and Bacterial Type Strains, Phase II (KMG-II): from individual species to whole genera.</title>
        <authorList>
            <person name="Goeker M."/>
        </authorList>
    </citation>
    <scope>NUCLEOTIDE SEQUENCE [LARGE SCALE GENOMIC DNA]</scope>
    <source>
        <strain evidence="5 6">DSM 21851</strain>
    </source>
</reference>
<dbReference type="GO" id="GO:0005975">
    <property type="term" value="P:carbohydrate metabolic process"/>
    <property type="evidence" value="ECO:0007669"/>
    <property type="project" value="InterPro"/>
</dbReference>
<comment type="subunit">
    <text evidence="2">Monomer.</text>
</comment>
<evidence type="ECO:0000313" key="5">
    <source>
        <dbReference type="EMBL" id="RAJ95721.1"/>
    </source>
</evidence>
<dbReference type="GO" id="GO:0003824">
    <property type="term" value="F:catalytic activity"/>
    <property type="evidence" value="ECO:0007669"/>
    <property type="project" value="InterPro"/>
</dbReference>
<dbReference type="GO" id="GO:0030246">
    <property type="term" value="F:carbohydrate binding"/>
    <property type="evidence" value="ECO:0007669"/>
    <property type="project" value="InterPro"/>
</dbReference>
<accession>A0A327WVG1</accession>
<evidence type="ECO:0008006" key="7">
    <source>
        <dbReference type="Google" id="ProtNLM"/>
    </source>
</evidence>
<name>A0A327WVG1_LARAB</name>
<evidence type="ECO:0000256" key="3">
    <source>
        <dbReference type="ARBA" id="ARBA00022837"/>
    </source>
</evidence>
<dbReference type="RefSeq" id="WP_111629515.1">
    <property type="nucleotide sequence ID" value="NZ_QLMC01000004.1"/>
</dbReference>
<evidence type="ECO:0000256" key="4">
    <source>
        <dbReference type="SAM" id="SignalP"/>
    </source>
</evidence>
<proteinExistence type="predicted"/>
<feature type="signal peptide" evidence="4">
    <location>
        <begin position="1"/>
        <end position="16"/>
    </location>
</feature>
<dbReference type="SUPFAM" id="SSF74650">
    <property type="entry name" value="Galactose mutarotase-like"/>
    <property type="match status" value="1"/>
</dbReference>
<feature type="chain" id="PRO_5016424282" description="Galactose mutarotase-like enzyme" evidence="4">
    <location>
        <begin position="17"/>
        <end position="320"/>
    </location>
</feature>
<dbReference type="InterPro" id="IPR011013">
    <property type="entry name" value="Gal_mutarotase_sf_dom"/>
</dbReference>
<dbReference type="OrthoDB" id="5621785at2"/>
<dbReference type="EMBL" id="QLMC01000004">
    <property type="protein sequence ID" value="RAJ95721.1"/>
    <property type="molecule type" value="Genomic_DNA"/>
</dbReference>